<organism evidence="3 4">
    <name type="scientific">Caballeronia humi</name>
    <dbReference type="NCBI Taxonomy" id="326474"/>
    <lineage>
        <taxon>Bacteria</taxon>
        <taxon>Pseudomonadati</taxon>
        <taxon>Pseudomonadota</taxon>
        <taxon>Betaproteobacteria</taxon>
        <taxon>Burkholderiales</taxon>
        <taxon>Burkholderiaceae</taxon>
        <taxon>Caballeronia</taxon>
    </lineage>
</organism>
<dbReference type="GO" id="GO:0016020">
    <property type="term" value="C:membrane"/>
    <property type="evidence" value="ECO:0007669"/>
    <property type="project" value="TreeGrafter"/>
</dbReference>
<evidence type="ECO:0000256" key="1">
    <source>
        <dbReference type="ARBA" id="ARBA00022801"/>
    </source>
</evidence>
<evidence type="ECO:0000313" key="3">
    <source>
        <dbReference type="EMBL" id="SAL65945.1"/>
    </source>
</evidence>
<dbReference type="InterPro" id="IPR000639">
    <property type="entry name" value="Epox_hydrolase-like"/>
</dbReference>
<accession>A0A158JB86</accession>
<dbReference type="PRINTS" id="PR00412">
    <property type="entry name" value="EPOXHYDRLASE"/>
</dbReference>
<dbReference type="PANTHER" id="PTHR43798:SF31">
    <property type="entry name" value="AB HYDROLASE SUPERFAMILY PROTEIN YCLE"/>
    <property type="match status" value="1"/>
</dbReference>
<keyword evidence="4" id="KW-1185">Reference proteome</keyword>
<evidence type="ECO:0000259" key="2">
    <source>
        <dbReference type="Pfam" id="PF00561"/>
    </source>
</evidence>
<sequence>MKPDTVSHASGLSGTSGMFDGTSYSVSGEGPALVLIHGVGMNRSVWAPQVDALKNEFRIVSYDMLGHGGSALPSAQPDLGEYASQLVRLLDHLGIDAAHVVGHSMGSLIALEFALRYPSRVLSVVALNAVYDRTHTQRAAVLQRAASLEGTRPEQPGIDATIARWFDDPVPGHLAQVAELVRSLLGSVNPVGYARTYQLFASSDQAHVGRLPQLSVPALFMTGECDPNSSPLMSQSMAAAAPNARAEIVPNERHMMNVTAPQIVNERLLQFVREATRQFSGAAK</sequence>
<evidence type="ECO:0000313" key="4">
    <source>
        <dbReference type="Proteomes" id="UP000054977"/>
    </source>
</evidence>
<dbReference type="EMBL" id="FCNW02000072">
    <property type="protein sequence ID" value="SAL65945.1"/>
    <property type="molecule type" value="Genomic_DNA"/>
</dbReference>
<dbReference type="Pfam" id="PF00561">
    <property type="entry name" value="Abhydrolase_1"/>
    <property type="match status" value="1"/>
</dbReference>
<dbReference type="STRING" id="326474.AWB65_06262"/>
<dbReference type="PANTHER" id="PTHR43798">
    <property type="entry name" value="MONOACYLGLYCEROL LIPASE"/>
    <property type="match status" value="1"/>
</dbReference>
<comment type="caution">
    <text evidence="3">The sequence shown here is derived from an EMBL/GenBank/DDBJ whole genome shotgun (WGS) entry which is preliminary data.</text>
</comment>
<dbReference type="AlphaFoldDB" id="A0A158JB86"/>
<dbReference type="PRINTS" id="PR00111">
    <property type="entry name" value="ABHYDROLASE"/>
</dbReference>
<protein>
    <submittedName>
        <fullName evidence="3">Hydrolase</fullName>
    </submittedName>
</protein>
<dbReference type="GO" id="GO:0016787">
    <property type="term" value="F:hydrolase activity"/>
    <property type="evidence" value="ECO:0007669"/>
    <property type="project" value="UniProtKB-KW"/>
</dbReference>
<dbReference type="Proteomes" id="UP000054977">
    <property type="component" value="Unassembled WGS sequence"/>
</dbReference>
<dbReference type="Gene3D" id="3.40.50.1820">
    <property type="entry name" value="alpha/beta hydrolase"/>
    <property type="match status" value="1"/>
</dbReference>
<dbReference type="InterPro" id="IPR000073">
    <property type="entry name" value="AB_hydrolase_1"/>
</dbReference>
<proteinExistence type="predicted"/>
<gene>
    <name evidence="3" type="ORF">AWB65_06262</name>
</gene>
<dbReference type="SUPFAM" id="SSF53474">
    <property type="entry name" value="alpha/beta-Hydrolases"/>
    <property type="match status" value="1"/>
</dbReference>
<feature type="domain" description="AB hydrolase-1" evidence="2">
    <location>
        <begin position="31"/>
        <end position="260"/>
    </location>
</feature>
<reference evidence="3" key="1">
    <citation type="submission" date="2016-01" db="EMBL/GenBank/DDBJ databases">
        <authorList>
            <person name="Peeters C."/>
        </authorList>
    </citation>
    <scope>NUCLEOTIDE SEQUENCE [LARGE SCALE GENOMIC DNA]</scope>
    <source>
        <strain evidence="3">LMG 22934</strain>
    </source>
</reference>
<keyword evidence="1 3" id="KW-0378">Hydrolase</keyword>
<dbReference type="OrthoDB" id="9785847at2"/>
<dbReference type="InterPro" id="IPR050266">
    <property type="entry name" value="AB_hydrolase_sf"/>
</dbReference>
<dbReference type="InterPro" id="IPR029058">
    <property type="entry name" value="AB_hydrolase_fold"/>
</dbReference>
<name>A0A158JB86_9BURK</name>
<dbReference type="RefSeq" id="WP_087670788.1">
    <property type="nucleotide sequence ID" value="NZ_FCNW02000072.1"/>
</dbReference>